<dbReference type="InterPro" id="IPR050122">
    <property type="entry name" value="RTK"/>
</dbReference>
<dbReference type="InterPro" id="IPR008266">
    <property type="entry name" value="Tyr_kinase_AS"/>
</dbReference>
<dbReference type="InterPro" id="IPR001245">
    <property type="entry name" value="Ser-Thr/Tyr_kinase_cat_dom"/>
</dbReference>
<feature type="domain" description="Protein kinase" evidence="1">
    <location>
        <begin position="1"/>
        <end position="195"/>
    </location>
</feature>
<protein>
    <recommendedName>
        <fullName evidence="1">Protein kinase domain-containing protein</fullName>
    </recommendedName>
</protein>
<evidence type="ECO:0000259" key="1">
    <source>
        <dbReference type="PROSITE" id="PS50011"/>
    </source>
</evidence>
<dbReference type="PROSITE" id="PS50011">
    <property type="entry name" value="PROTEIN_KINASE_DOM"/>
    <property type="match status" value="1"/>
</dbReference>
<proteinExistence type="predicted"/>
<name>A0A8J2P875_9HEXA</name>
<gene>
    <name evidence="2" type="ORF">AFUS01_LOCUS23968</name>
</gene>
<dbReference type="Proteomes" id="UP000708208">
    <property type="component" value="Unassembled WGS sequence"/>
</dbReference>
<dbReference type="EMBL" id="CAJVCH010294103">
    <property type="protein sequence ID" value="CAG7785338.1"/>
    <property type="molecule type" value="Genomic_DNA"/>
</dbReference>
<dbReference type="GO" id="GO:0043235">
    <property type="term" value="C:receptor complex"/>
    <property type="evidence" value="ECO:0007669"/>
    <property type="project" value="TreeGrafter"/>
</dbReference>
<dbReference type="PROSITE" id="PS00109">
    <property type="entry name" value="PROTEIN_KINASE_TYR"/>
    <property type="match status" value="1"/>
</dbReference>
<dbReference type="GO" id="GO:0007169">
    <property type="term" value="P:cell surface receptor protein tyrosine kinase signaling pathway"/>
    <property type="evidence" value="ECO:0007669"/>
    <property type="project" value="TreeGrafter"/>
</dbReference>
<dbReference type="AlphaFoldDB" id="A0A8J2P875"/>
<comment type="caution">
    <text evidence="2">The sequence shown here is derived from an EMBL/GenBank/DDBJ whole genome shotgun (WGS) entry which is preliminary data.</text>
</comment>
<dbReference type="InterPro" id="IPR000719">
    <property type="entry name" value="Prot_kinase_dom"/>
</dbReference>
<dbReference type="PANTHER" id="PTHR24416:SF600">
    <property type="entry name" value="PDGF- AND VEGF-RECEPTOR RELATED, ISOFORM J"/>
    <property type="match status" value="1"/>
</dbReference>
<dbReference type="OrthoDB" id="5984265at2759"/>
<reference evidence="2" key="1">
    <citation type="submission" date="2021-06" db="EMBL/GenBank/DDBJ databases">
        <authorList>
            <person name="Hodson N. C."/>
            <person name="Mongue J. A."/>
            <person name="Jaron S. K."/>
        </authorList>
    </citation>
    <scope>NUCLEOTIDE SEQUENCE</scope>
</reference>
<accession>A0A8J2P875</accession>
<organism evidence="2 3">
    <name type="scientific">Allacma fusca</name>
    <dbReference type="NCBI Taxonomy" id="39272"/>
    <lineage>
        <taxon>Eukaryota</taxon>
        <taxon>Metazoa</taxon>
        <taxon>Ecdysozoa</taxon>
        <taxon>Arthropoda</taxon>
        <taxon>Hexapoda</taxon>
        <taxon>Collembola</taxon>
        <taxon>Symphypleona</taxon>
        <taxon>Sminthuridae</taxon>
        <taxon>Allacma</taxon>
    </lineage>
</organism>
<keyword evidence="3" id="KW-1185">Reference proteome</keyword>
<dbReference type="GO" id="GO:0005886">
    <property type="term" value="C:plasma membrane"/>
    <property type="evidence" value="ECO:0007669"/>
    <property type="project" value="TreeGrafter"/>
</dbReference>
<dbReference type="Pfam" id="PF07714">
    <property type="entry name" value="PK_Tyr_Ser-Thr"/>
    <property type="match status" value="1"/>
</dbReference>
<dbReference type="PANTHER" id="PTHR24416">
    <property type="entry name" value="TYROSINE-PROTEIN KINASE RECEPTOR"/>
    <property type="match status" value="1"/>
</dbReference>
<dbReference type="GO" id="GO:0004714">
    <property type="term" value="F:transmembrane receptor protein tyrosine kinase activity"/>
    <property type="evidence" value="ECO:0007669"/>
    <property type="project" value="TreeGrafter"/>
</dbReference>
<evidence type="ECO:0000313" key="3">
    <source>
        <dbReference type="Proteomes" id="UP000708208"/>
    </source>
</evidence>
<dbReference type="GO" id="GO:0005524">
    <property type="term" value="F:ATP binding"/>
    <property type="evidence" value="ECO:0007669"/>
    <property type="project" value="InterPro"/>
</dbReference>
<evidence type="ECO:0000313" key="2">
    <source>
        <dbReference type="EMBL" id="CAG7785338.1"/>
    </source>
</evidence>
<sequence>MSFVGKHANIVELVGANTERIRKQDVFLIFEFCENGNVLEYILARREYFVDQFNLSESSKHVQNIKSTTVEYENGISRRLCSGDLIQWAIEIATGMDFIALKNVYHGDLAARNILLTRHLVAKVGDFGLAKELKDYSLYVQRMNCPLPLKWMPSHATQPLYDILLKCWESQPQDRPSFSDLMQMFQHELDKLPIN</sequence>